<comment type="caution">
    <text evidence="1">The sequence shown here is derived from an EMBL/GenBank/DDBJ whole genome shotgun (WGS) entry which is preliminary data.</text>
</comment>
<dbReference type="EMBL" id="JACIGK010000066">
    <property type="protein sequence ID" value="MBB4268236.1"/>
    <property type="molecule type" value="Genomic_DNA"/>
</dbReference>
<reference evidence="1 2" key="1">
    <citation type="submission" date="2020-08" db="EMBL/GenBank/DDBJ databases">
        <title>Genome sequencing of Purple Non-Sulfur Bacteria from various extreme environments.</title>
        <authorList>
            <person name="Mayer M."/>
        </authorList>
    </citation>
    <scope>NUCLEOTIDE SEQUENCE [LARGE SCALE GENOMIC DNA]</scope>
    <source>
        <strain evidence="1 2">JA131</strain>
    </source>
</reference>
<name>A0A7W6WC56_9PROT</name>
<accession>A0A7W6WC56</accession>
<proteinExistence type="predicted"/>
<gene>
    <name evidence="1" type="ORF">GGD89_003900</name>
</gene>
<dbReference type="AlphaFoldDB" id="A0A7W6WC56"/>
<dbReference type="Proteomes" id="UP000554286">
    <property type="component" value="Unassembled WGS sequence"/>
</dbReference>
<organism evidence="1 2">
    <name type="scientific">Roseospira visakhapatnamensis</name>
    <dbReference type="NCBI Taxonomy" id="390880"/>
    <lineage>
        <taxon>Bacteria</taxon>
        <taxon>Pseudomonadati</taxon>
        <taxon>Pseudomonadota</taxon>
        <taxon>Alphaproteobacteria</taxon>
        <taxon>Rhodospirillales</taxon>
        <taxon>Rhodospirillaceae</taxon>
        <taxon>Roseospira</taxon>
    </lineage>
</organism>
<protein>
    <submittedName>
        <fullName evidence="1">Uncharacterized protein</fullName>
    </submittedName>
</protein>
<keyword evidence="2" id="KW-1185">Reference proteome</keyword>
<sequence>MAVDILLNPKSQARFEFRTLEIEEPSSPPEGLYFNSTSFADTSITFSAKVFFEQTDDSEWQYRSNRFEALDVRPKVEDLEEYGMGQATACDLKLLIDPRNMTFAPL</sequence>
<evidence type="ECO:0000313" key="1">
    <source>
        <dbReference type="EMBL" id="MBB4268236.1"/>
    </source>
</evidence>
<evidence type="ECO:0000313" key="2">
    <source>
        <dbReference type="Proteomes" id="UP000554286"/>
    </source>
</evidence>
<dbReference type="RefSeq" id="WP_184049035.1">
    <property type="nucleotide sequence ID" value="NZ_JACIGK010000066.1"/>
</dbReference>